<keyword evidence="2" id="KW-0863">Zinc-finger</keyword>
<evidence type="ECO:0000256" key="5">
    <source>
        <dbReference type="ARBA" id="ARBA00023163"/>
    </source>
</evidence>
<dbReference type="Gene3D" id="3.30.40.10">
    <property type="entry name" value="Zinc/RING finger domain, C3HC4 (zinc finger)"/>
    <property type="match status" value="1"/>
</dbReference>
<organism evidence="7 8">
    <name type="scientific">Eucalyptus globulus</name>
    <name type="common">Tasmanian blue gum</name>
    <dbReference type="NCBI Taxonomy" id="34317"/>
    <lineage>
        <taxon>Eukaryota</taxon>
        <taxon>Viridiplantae</taxon>
        <taxon>Streptophyta</taxon>
        <taxon>Embryophyta</taxon>
        <taxon>Tracheophyta</taxon>
        <taxon>Spermatophyta</taxon>
        <taxon>Magnoliopsida</taxon>
        <taxon>eudicotyledons</taxon>
        <taxon>Gunneridae</taxon>
        <taxon>Pentapetalae</taxon>
        <taxon>rosids</taxon>
        <taxon>malvids</taxon>
        <taxon>Myrtales</taxon>
        <taxon>Myrtaceae</taxon>
        <taxon>Myrtoideae</taxon>
        <taxon>Eucalypteae</taxon>
        <taxon>Eucalyptus</taxon>
    </lineage>
</organism>
<dbReference type="PANTHER" id="PTHR33304">
    <property type="match status" value="1"/>
</dbReference>
<gene>
    <name evidence="7" type="ORF">ACJRO7_024613</name>
</gene>
<protein>
    <recommendedName>
        <fullName evidence="9">PHD-type domain-containing protein</fullName>
    </recommendedName>
</protein>
<evidence type="ECO:0000313" key="8">
    <source>
        <dbReference type="Proteomes" id="UP001634007"/>
    </source>
</evidence>
<keyword evidence="1" id="KW-0479">Metal-binding</keyword>
<evidence type="ECO:0008006" key="9">
    <source>
        <dbReference type="Google" id="ProtNLM"/>
    </source>
</evidence>
<sequence>MATVCLQCGDKGFDVALIYCVDCQSYAIHRYCLETLPKNFDECVEWFCDDCQPKLGKPKANEESCSPLSELDDLPESVQCTKNSNEYIPPEKLGKKKNKKRKKREKNELKPQREKDEERGQLGDNGMERLGKKKKKRKKSKLKPQREKDEEGGQMGEKGSGTTSGPQVKKTKDIPLSQVSETRCSRNYGYMTFRDCESARRACENPSSVIDGRMAPCNLASLGQPRPPLPYGQLRPVTPLNGSVQAPRASYVGNPVYQHPSSYGYQPGYVYPPYGFRPTYWPNYVQPQHYLQRYWAPSADRSDIRAFGQSGHRPPGNHGHPMFLGYRMPGQHTMQLRGPNMTGGTTAAVPAIRVPYPAGEFSKQWVDYVGGSWRMCPPLRRA</sequence>
<dbReference type="SUPFAM" id="SSF54928">
    <property type="entry name" value="RNA-binding domain, RBD"/>
    <property type="match status" value="1"/>
</dbReference>
<reference evidence="7 8" key="1">
    <citation type="submission" date="2024-11" db="EMBL/GenBank/DDBJ databases">
        <title>Chromosome-level genome assembly of Eucalyptus globulus Labill. provides insights into its genome evolution.</title>
        <authorList>
            <person name="Li X."/>
        </authorList>
    </citation>
    <scope>NUCLEOTIDE SEQUENCE [LARGE SCALE GENOMIC DNA]</scope>
    <source>
        <strain evidence="7">CL2024</strain>
        <tissue evidence="7">Fresh tender leaves</tissue>
    </source>
</reference>
<evidence type="ECO:0000256" key="6">
    <source>
        <dbReference type="SAM" id="MobiDB-lite"/>
    </source>
</evidence>
<keyword evidence="3" id="KW-0862">Zinc</keyword>
<evidence type="ECO:0000256" key="3">
    <source>
        <dbReference type="ARBA" id="ARBA00022833"/>
    </source>
</evidence>
<keyword evidence="4" id="KW-0805">Transcription regulation</keyword>
<dbReference type="InterPro" id="IPR013083">
    <property type="entry name" value="Znf_RING/FYVE/PHD"/>
</dbReference>
<dbReference type="PANTHER" id="PTHR33304:SF18">
    <property type="entry name" value="CHROMATIN REGULATOR PHD FAMILY-RELATED"/>
    <property type="match status" value="1"/>
</dbReference>
<dbReference type="InterPro" id="IPR049914">
    <property type="entry name" value="PHD1-3/5-6"/>
</dbReference>
<feature type="compositionally biased region" description="Basic residues" evidence="6">
    <location>
        <begin position="131"/>
        <end position="143"/>
    </location>
</feature>
<comment type="caution">
    <text evidence="7">The sequence shown here is derived from an EMBL/GenBank/DDBJ whole genome shotgun (WGS) entry which is preliminary data.</text>
</comment>
<dbReference type="SUPFAM" id="SSF57903">
    <property type="entry name" value="FYVE/PHD zinc finger"/>
    <property type="match status" value="1"/>
</dbReference>
<dbReference type="EMBL" id="JBJKBG010000006">
    <property type="protein sequence ID" value="KAL3735516.1"/>
    <property type="molecule type" value="Genomic_DNA"/>
</dbReference>
<feature type="compositionally biased region" description="Basic residues" evidence="6">
    <location>
        <begin position="94"/>
        <end position="104"/>
    </location>
</feature>
<feature type="compositionally biased region" description="Basic and acidic residues" evidence="6">
    <location>
        <begin position="105"/>
        <end position="130"/>
    </location>
</feature>
<evidence type="ECO:0000313" key="7">
    <source>
        <dbReference type="EMBL" id="KAL3735516.1"/>
    </source>
</evidence>
<keyword evidence="8" id="KW-1185">Reference proteome</keyword>
<feature type="region of interest" description="Disordered" evidence="6">
    <location>
        <begin position="79"/>
        <end position="176"/>
    </location>
</feature>
<accession>A0ABD3KC31</accession>
<evidence type="ECO:0000256" key="4">
    <source>
        <dbReference type="ARBA" id="ARBA00023015"/>
    </source>
</evidence>
<dbReference type="InterPro" id="IPR011011">
    <property type="entry name" value="Znf_FYVE_PHD"/>
</dbReference>
<dbReference type="Proteomes" id="UP001634007">
    <property type="component" value="Unassembled WGS sequence"/>
</dbReference>
<name>A0ABD3KC31_EUCGL</name>
<keyword evidence="5" id="KW-0804">Transcription</keyword>
<evidence type="ECO:0000256" key="2">
    <source>
        <dbReference type="ARBA" id="ARBA00022771"/>
    </source>
</evidence>
<dbReference type="InterPro" id="IPR035979">
    <property type="entry name" value="RBD_domain_sf"/>
</dbReference>
<proteinExistence type="predicted"/>
<dbReference type="AlphaFoldDB" id="A0ABD3KC31"/>
<evidence type="ECO:0000256" key="1">
    <source>
        <dbReference type="ARBA" id="ARBA00022723"/>
    </source>
</evidence>
<dbReference type="GO" id="GO:0008270">
    <property type="term" value="F:zinc ion binding"/>
    <property type="evidence" value="ECO:0007669"/>
    <property type="project" value="UniProtKB-KW"/>
</dbReference>